<dbReference type="EMBL" id="DVFW01000015">
    <property type="protein sequence ID" value="HIQ80106.1"/>
    <property type="molecule type" value="Genomic_DNA"/>
</dbReference>
<keyword evidence="2" id="KW-0479">Metal-binding</keyword>
<dbReference type="AlphaFoldDB" id="A0A9D1CTW0"/>
<feature type="active site" description="Proton donor" evidence="1">
    <location>
        <position position="68"/>
    </location>
</feature>
<dbReference type="PIRSF" id="PIRSF004789">
    <property type="entry name" value="DR1281"/>
    <property type="match status" value="1"/>
</dbReference>
<dbReference type="SUPFAM" id="SSF56300">
    <property type="entry name" value="Metallo-dependent phosphatases"/>
    <property type="match status" value="1"/>
</dbReference>
<protein>
    <submittedName>
        <fullName evidence="3">TIGR00282 family metallophosphoesterase</fullName>
    </submittedName>
</protein>
<gene>
    <name evidence="3" type="ORF">IAD32_02325</name>
</gene>
<dbReference type="GO" id="GO:0046872">
    <property type="term" value="F:metal ion binding"/>
    <property type="evidence" value="ECO:0007669"/>
    <property type="project" value="UniProtKB-KW"/>
</dbReference>
<dbReference type="PANTHER" id="PTHR36303:SF1">
    <property type="entry name" value="2',3'-CYCLIC-NUCLEOTIDE 2'-PHOSPHODIESTERASE"/>
    <property type="match status" value="1"/>
</dbReference>
<dbReference type="InterPro" id="IPR005235">
    <property type="entry name" value="YmdB-like"/>
</dbReference>
<dbReference type="Pfam" id="PF13277">
    <property type="entry name" value="YmdB"/>
    <property type="match status" value="1"/>
</dbReference>
<feature type="binding site" evidence="2">
    <location>
        <position position="8"/>
    </location>
    <ligand>
        <name>Fe cation</name>
        <dbReference type="ChEBI" id="CHEBI:24875"/>
        <label>1</label>
    </ligand>
</feature>
<reference evidence="3" key="1">
    <citation type="submission" date="2020-10" db="EMBL/GenBank/DDBJ databases">
        <authorList>
            <person name="Gilroy R."/>
        </authorList>
    </citation>
    <scope>NUCLEOTIDE SEQUENCE</scope>
    <source>
        <strain evidence="3">ChiSjej1B19-3389</strain>
    </source>
</reference>
<feature type="binding site" evidence="2">
    <location>
        <position position="39"/>
    </location>
    <ligand>
        <name>Fe cation</name>
        <dbReference type="ChEBI" id="CHEBI:24875"/>
        <label>1</label>
    </ligand>
</feature>
<organism evidence="3 4">
    <name type="scientific">Candidatus Scatavimonas merdigallinarum</name>
    <dbReference type="NCBI Taxonomy" id="2840914"/>
    <lineage>
        <taxon>Bacteria</taxon>
        <taxon>Bacillati</taxon>
        <taxon>Bacillota</taxon>
        <taxon>Clostridia</taxon>
        <taxon>Eubacteriales</taxon>
        <taxon>Oscillospiraceae</taxon>
        <taxon>Oscillospiraceae incertae sedis</taxon>
        <taxon>Candidatus Scatavimonas</taxon>
    </lineage>
</organism>
<feature type="binding site" evidence="2">
    <location>
        <position position="67"/>
    </location>
    <ligand>
        <name>Fe cation</name>
        <dbReference type="ChEBI" id="CHEBI:24875"/>
        <label>2</label>
    </ligand>
</feature>
<dbReference type="Proteomes" id="UP000886787">
    <property type="component" value="Unassembled WGS sequence"/>
</dbReference>
<dbReference type="InterPro" id="IPR029052">
    <property type="entry name" value="Metallo-depent_PP-like"/>
</dbReference>
<feature type="binding site" evidence="2">
    <location>
        <position position="177"/>
    </location>
    <ligand>
        <name>Fe cation</name>
        <dbReference type="ChEBI" id="CHEBI:24875"/>
        <label>2</label>
    </ligand>
</feature>
<feature type="binding site" evidence="2">
    <location>
        <position position="39"/>
    </location>
    <ligand>
        <name>Fe cation</name>
        <dbReference type="ChEBI" id="CHEBI:24875"/>
        <label>2</label>
    </ligand>
</feature>
<comment type="caution">
    <text evidence="3">The sequence shown here is derived from an EMBL/GenBank/DDBJ whole genome shotgun (WGS) entry which is preliminary data.</text>
</comment>
<dbReference type="Gene3D" id="3.60.21.10">
    <property type="match status" value="1"/>
</dbReference>
<feature type="binding site" evidence="2">
    <location>
        <position position="179"/>
    </location>
    <ligand>
        <name>Fe cation</name>
        <dbReference type="ChEBI" id="CHEBI:24875"/>
        <label>1</label>
    </ligand>
</feature>
<sequence>MNILAIGDVVGGIGCRFLRQKLPAFKKFKNIDLVIANGENSADGNGITPASADFLFQSGVDVITGGNHSFRRKEVFPLYEENAYLLRPANFPQGTTPGRGMCIVDMGYTQVAVISLMGTALLESLDCPFHTVDRLIDEAAQQGAKVVIVDLHAEATGEKRAMGYYLDGRVSALFGTHTHVPTADETVLPNGTGYITDVGMTGTVHSVLGVKPEIIIAKLKEKLPQRFDLADGPCKLDCILFEIDEKTGKTRSVERNEIL</sequence>
<evidence type="ECO:0000256" key="1">
    <source>
        <dbReference type="PIRSR" id="PIRSR004789-50"/>
    </source>
</evidence>
<dbReference type="GO" id="GO:0004113">
    <property type="term" value="F:2',3'-cyclic-nucleotide 3'-phosphodiesterase activity"/>
    <property type="evidence" value="ECO:0007669"/>
    <property type="project" value="TreeGrafter"/>
</dbReference>
<evidence type="ECO:0000313" key="3">
    <source>
        <dbReference type="EMBL" id="HIQ80106.1"/>
    </source>
</evidence>
<dbReference type="NCBIfam" id="TIGR00282">
    <property type="entry name" value="TIGR00282 family metallophosphoesterase"/>
    <property type="match status" value="1"/>
</dbReference>
<name>A0A9D1CTW0_9FIRM</name>
<proteinExistence type="predicted"/>
<feature type="binding site" evidence="2">
    <location>
        <position position="40"/>
    </location>
    <ligand>
        <name>Fe cation</name>
        <dbReference type="ChEBI" id="CHEBI:24875"/>
        <label>1</label>
    </ligand>
</feature>
<accession>A0A9D1CTW0</accession>
<reference evidence="3" key="2">
    <citation type="journal article" date="2021" name="PeerJ">
        <title>Extensive microbial diversity within the chicken gut microbiome revealed by metagenomics and culture.</title>
        <authorList>
            <person name="Gilroy R."/>
            <person name="Ravi A."/>
            <person name="Getino M."/>
            <person name="Pursley I."/>
            <person name="Horton D.L."/>
            <person name="Alikhan N.F."/>
            <person name="Baker D."/>
            <person name="Gharbi K."/>
            <person name="Hall N."/>
            <person name="Watson M."/>
            <person name="Adriaenssens E.M."/>
            <person name="Foster-Nyarko E."/>
            <person name="Jarju S."/>
            <person name="Secka A."/>
            <person name="Antonio M."/>
            <person name="Oren A."/>
            <person name="Chaudhuri R.R."/>
            <person name="La Ragione R."/>
            <person name="Hildebrand F."/>
            <person name="Pallen M.J."/>
        </authorList>
    </citation>
    <scope>NUCLEOTIDE SEQUENCE</scope>
    <source>
        <strain evidence="3">ChiSjej1B19-3389</strain>
    </source>
</reference>
<feature type="binding site" evidence="2">
    <location>
        <position position="152"/>
    </location>
    <ligand>
        <name>Fe cation</name>
        <dbReference type="ChEBI" id="CHEBI:24875"/>
        <label>2</label>
    </ligand>
</feature>
<evidence type="ECO:0000256" key="2">
    <source>
        <dbReference type="PIRSR" id="PIRSR004789-51"/>
    </source>
</evidence>
<evidence type="ECO:0000313" key="4">
    <source>
        <dbReference type="Proteomes" id="UP000886787"/>
    </source>
</evidence>
<dbReference type="PANTHER" id="PTHR36303">
    <property type="entry name" value="2',3'-CYCLIC-NUCLEOTIDE 2'-PHOSPHODIESTERASE"/>
    <property type="match status" value="1"/>
</dbReference>